<feature type="transmembrane region" description="Helical" evidence="1">
    <location>
        <begin position="21"/>
        <end position="45"/>
    </location>
</feature>
<gene>
    <name evidence="2" type="ORF">GCM10010123_37210</name>
</gene>
<organism evidence="2 3">
    <name type="scientific">Pilimelia anulata</name>
    <dbReference type="NCBI Taxonomy" id="53371"/>
    <lineage>
        <taxon>Bacteria</taxon>
        <taxon>Bacillati</taxon>
        <taxon>Actinomycetota</taxon>
        <taxon>Actinomycetes</taxon>
        <taxon>Micromonosporales</taxon>
        <taxon>Micromonosporaceae</taxon>
        <taxon>Pilimelia</taxon>
    </lineage>
</organism>
<dbReference type="AlphaFoldDB" id="A0A8J3BBZ9"/>
<protein>
    <recommendedName>
        <fullName evidence="4">Prepilin-type N-terminal cleavage/methylation domain-containing protein</fullName>
    </recommendedName>
</protein>
<keyword evidence="1" id="KW-1133">Transmembrane helix</keyword>
<name>A0A8J3BBZ9_9ACTN</name>
<evidence type="ECO:0000313" key="3">
    <source>
        <dbReference type="Proteomes" id="UP000649739"/>
    </source>
</evidence>
<proteinExistence type="predicted"/>
<comment type="caution">
    <text evidence="2">The sequence shown here is derived from an EMBL/GenBank/DDBJ whole genome shotgun (WGS) entry which is preliminary data.</text>
</comment>
<dbReference type="InterPro" id="IPR012902">
    <property type="entry name" value="N_methyl_site"/>
</dbReference>
<keyword evidence="1" id="KW-0812">Transmembrane</keyword>
<dbReference type="Pfam" id="PF07963">
    <property type="entry name" value="N_methyl"/>
    <property type="match status" value="1"/>
</dbReference>
<dbReference type="Proteomes" id="UP000649739">
    <property type="component" value="Unassembled WGS sequence"/>
</dbReference>
<evidence type="ECO:0000313" key="2">
    <source>
        <dbReference type="EMBL" id="GGK03823.1"/>
    </source>
</evidence>
<reference evidence="2" key="1">
    <citation type="journal article" date="2014" name="Int. J. Syst. Evol. Microbiol.">
        <title>Complete genome sequence of Corynebacterium casei LMG S-19264T (=DSM 44701T), isolated from a smear-ripened cheese.</title>
        <authorList>
            <consortium name="US DOE Joint Genome Institute (JGI-PGF)"/>
            <person name="Walter F."/>
            <person name="Albersmeier A."/>
            <person name="Kalinowski J."/>
            <person name="Ruckert C."/>
        </authorList>
    </citation>
    <scope>NUCLEOTIDE SEQUENCE</scope>
    <source>
        <strain evidence="2">JCM 3090</strain>
    </source>
</reference>
<keyword evidence="1" id="KW-0472">Membrane</keyword>
<keyword evidence="3" id="KW-1185">Reference proteome</keyword>
<reference evidence="2" key="2">
    <citation type="submission" date="2020-09" db="EMBL/GenBank/DDBJ databases">
        <authorList>
            <person name="Sun Q."/>
            <person name="Ohkuma M."/>
        </authorList>
    </citation>
    <scope>NUCLEOTIDE SEQUENCE</scope>
    <source>
        <strain evidence="2">JCM 3090</strain>
    </source>
</reference>
<evidence type="ECO:0000256" key="1">
    <source>
        <dbReference type="SAM" id="Phobius"/>
    </source>
</evidence>
<accession>A0A8J3BBZ9</accession>
<dbReference type="EMBL" id="BMQB01000009">
    <property type="protein sequence ID" value="GGK03823.1"/>
    <property type="molecule type" value="Genomic_DNA"/>
</dbReference>
<sequence length="217" mass="21716">MQCARPVGRRTVRGAGSADGFTLVEVLVAAALVAAVLIPITAFLVRAVRTTDAQGALQEATRLAADGLDSIRAMPAAALVRGRDAGSVAAQWATAPAAVRESLAGMTPASDPAAAAGAGAGAAVPTIPVPYAGRTGPAFTRTYYVGRCWQASADSGCAAPAVGNPFLRVVLAVTWTGRDCPADGCVYRAAAVRTAAATDPYFPPVALLRTGAAPVAA</sequence>
<dbReference type="NCBIfam" id="TIGR02532">
    <property type="entry name" value="IV_pilin_GFxxxE"/>
    <property type="match status" value="1"/>
</dbReference>
<dbReference type="RefSeq" id="WP_189171469.1">
    <property type="nucleotide sequence ID" value="NZ_BMQB01000009.1"/>
</dbReference>
<evidence type="ECO:0008006" key="4">
    <source>
        <dbReference type="Google" id="ProtNLM"/>
    </source>
</evidence>